<evidence type="ECO:0000313" key="6">
    <source>
        <dbReference type="EMBL" id="PEH45313.1"/>
    </source>
</evidence>
<dbReference type="Pfam" id="PF00881">
    <property type="entry name" value="Nitroreductase"/>
    <property type="match status" value="1"/>
</dbReference>
<dbReference type="PANTHER" id="PTHR43425:SF3">
    <property type="entry name" value="NADPH-DEPENDENT OXIDOREDUCTASE"/>
    <property type="match status" value="1"/>
</dbReference>
<comment type="similarity">
    <text evidence="1">Belongs to the flavin oxidoreductase frp family.</text>
</comment>
<dbReference type="Proteomes" id="UP000220669">
    <property type="component" value="Unassembled WGS sequence"/>
</dbReference>
<gene>
    <name evidence="6" type="ORF">CRM96_09955</name>
</gene>
<dbReference type="PANTHER" id="PTHR43425">
    <property type="entry name" value="OXYGEN-INSENSITIVE NADPH NITROREDUCTASE"/>
    <property type="match status" value="1"/>
</dbReference>
<dbReference type="CDD" id="cd02146">
    <property type="entry name" value="NfsA-like"/>
    <property type="match status" value="1"/>
</dbReference>
<comment type="caution">
    <text evidence="6">The sequence shown here is derived from an EMBL/GenBank/DDBJ whole genome shotgun (WGS) entry which is preliminary data.</text>
</comment>
<accession>A0AB36S8K8</accession>
<evidence type="ECO:0000256" key="4">
    <source>
        <dbReference type="ARBA" id="ARBA00023002"/>
    </source>
</evidence>
<keyword evidence="2" id="KW-0285">Flavoprotein</keyword>
<dbReference type="AlphaFoldDB" id="A0AB36S8K8"/>
<dbReference type="InterPro" id="IPR029479">
    <property type="entry name" value="Nitroreductase"/>
</dbReference>
<keyword evidence="4" id="KW-0560">Oxidoreductase</keyword>
<protein>
    <submittedName>
        <fullName evidence="6">Oxygen-insensitive NADPH nitroreductase</fullName>
    </submittedName>
</protein>
<dbReference type="Gene3D" id="3.40.109.10">
    <property type="entry name" value="NADH Oxidase"/>
    <property type="match status" value="1"/>
</dbReference>
<proteinExistence type="inferred from homology"/>
<evidence type="ECO:0000256" key="1">
    <source>
        <dbReference type="ARBA" id="ARBA00008366"/>
    </source>
</evidence>
<organism evidence="6 7">
    <name type="scientific">Enterococcus durans</name>
    <dbReference type="NCBI Taxonomy" id="53345"/>
    <lineage>
        <taxon>Bacteria</taxon>
        <taxon>Bacillati</taxon>
        <taxon>Bacillota</taxon>
        <taxon>Bacilli</taxon>
        <taxon>Lactobacillales</taxon>
        <taxon>Enterococcaceae</taxon>
        <taxon>Enterococcus</taxon>
    </lineage>
</organism>
<evidence type="ECO:0000313" key="7">
    <source>
        <dbReference type="Proteomes" id="UP000220669"/>
    </source>
</evidence>
<dbReference type="InterPro" id="IPR016446">
    <property type="entry name" value="Flavin_OxRdtase_Frp"/>
</dbReference>
<dbReference type="EMBL" id="PDEB01000004">
    <property type="protein sequence ID" value="PEH45313.1"/>
    <property type="molecule type" value="Genomic_DNA"/>
</dbReference>
<dbReference type="SUPFAM" id="SSF55469">
    <property type="entry name" value="FMN-dependent nitroreductase-like"/>
    <property type="match status" value="1"/>
</dbReference>
<reference evidence="6 7" key="1">
    <citation type="submission" date="2017-09" db="EMBL/GenBank/DDBJ databases">
        <title>FDA dAtabase for Regulatory Grade micrObial Sequences (FDA-ARGOS): Supporting development and validation of Infectious Disease Dx tests.</title>
        <authorList>
            <person name="Minogue T."/>
            <person name="Wolcott M."/>
            <person name="Wasieloski L."/>
            <person name="Aguilar W."/>
            <person name="Moore D."/>
            <person name="Tallon L.J."/>
            <person name="Sadzewicz L."/>
            <person name="Ott S."/>
            <person name="Zhao X."/>
            <person name="Nagaraj S."/>
            <person name="Vavikolanu K."/>
            <person name="Aluvathingal J."/>
            <person name="Nadendla S."/>
            <person name="Sichtig H."/>
        </authorList>
    </citation>
    <scope>NUCLEOTIDE SEQUENCE [LARGE SCALE GENOMIC DNA]</scope>
    <source>
        <strain evidence="6 7">FDAARGOS_396</strain>
    </source>
</reference>
<keyword evidence="3" id="KW-0288">FMN</keyword>
<evidence type="ECO:0000256" key="2">
    <source>
        <dbReference type="ARBA" id="ARBA00022630"/>
    </source>
</evidence>
<dbReference type="InterPro" id="IPR000415">
    <property type="entry name" value="Nitroreductase-like"/>
</dbReference>
<dbReference type="NCBIfam" id="NF008033">
    <property type="entry name" value="PRK10765.1"/>
    <property type="match status" value="1"/>
</dbReference>
<name>A0AB36S8K8_9ENTE</name>
<evidence type="ECO:0000256" key="3">
    <source>
        <dbReference type="ARBA" id="ARBA00022643"/>
    </source>
</evidence>
<feature type="domain" description="Nitroreductase" evidence="5">
    <location>
        <begin position="70"/>
        <end position="226"/>
    </location>
</feature>
<sequence length="307" mass="34525">MFRHRFFSPISQIETISVSTSFDIYIYTIETGGIFRPNVFLSDQYKNGNIGRNLKDKGKSHMNETTELLKKHVSVRQFLDKKINEDQVKELILAAQSASSASFLQAYTIIGIEDDKLKGKIAELAGNQPFISEGSHFFVFCADLQRLHQLSQERNIDIQPMLEGVDAILAGAIDASLAAQNMTVAAESMGLGVCYIGGIRDAIVEISDLLELPEYVFPVFGLVVGYPKAKNELKPRIPMAGIYHIDKYNKDTDEISNEYEETTRRYYTNRIGNSSNKTWGDGTVNSFHRLSRMGMKDYLNKQGLAKK</sequence>
<evidence type="ECO:0000259" key="5">
    <source>
        <dbReference type="Pfam" id="PF00881"/>
    </source>
</evidence>
<dbReference type="GO" id="GO:0016491">
    <property type="term" value="F:oxidoreductase activity"/>
    <property type="evidence" value="ECO:0007669"/>
    <property type="project" value="UniProtKB-KW"/>
</dbReference>